<dbReference type="Proteomes" id="UP000447876">
    <property type="component" value="Unassembled WGS sequence"/>
</dbReference>
<dbReference type="SFLD" id="SFLDG01135">
    <property type="entry name" value="C1.5.6:_HAD__Beta-PGM__Phospha"/>
    <property type="match status" value="1"/>
</dbReference>
<dbReference type="RefSeq" id="WP_155613223.1">
    <property type="nucleotide sequence ID" value="NZ_WNZW01000016.1"/>
</dbReference>
<dbReference type="Gene3D" id="3.40.50.1000">
    <property type="entry name" value="HAD superfamily/HAD-like"/>
    <property type="match status" value="1"/>
</dbReference>
<sequence>MKYKAVLFDFDGTLADTLPVCFYSFQTIFKKYDGRTLSKKEMIEMFGPSETGIIEQNLQNKEKMTEAIEDYYSCYEREHCNLVRMNEEIIYMIEHLRKRKISIGIVTGKARKSLEISLKHLFLSEFYKVAISGDDVVNPKPHPEGINKALKVLGISPQNTLYVGDSNADIEAGKRADVETAGVNWLINSHGSAFTIKPDYEFSSITDFMKIF</sequence>
<dbReference type="InterPro" id="IPR023198">
    <property type="entry name" value="PGP-like_dom2"/>
</dbReference>
<dbReference type="NCBIfam" id="TIGR01549">
    <property type="entry name" value="HAD-SF-IA-v1"/>
    <property type="match status" value="1"/>
</dbReference>
<dbReference type="SUPFAM" id="SSF56784">
    <property type="entry name" value="HAD-like"/>
    <property type="match status" value="1"/>
</dbReference>
<dbReference type="InterPro" id="IPR050155">
    <property type="entry name" value="HAD-like_hydrolase_sf"/>
</dbReference>
<dbReference type="Gene3D" id="1.10.150.240">
    <property type="entry name" value="Putative phosphatase, domain 2"/>
    <property type="match status" value="1"/>
</dbReference>
<comment type="caution">
    <text evidence="1">The sequence shown here is derived from an EMBL/GenBank/DDBJ whole genome shotgun (WGS) entry which is preliminary data.</text>
</comment>
<organism evidence="1 2">
    <name type="scientific">Paenibacillus woosongensis</name>
    <dbReference type="NCBI Taxonomy" id="307580"/>
    <lineage>
        <taxon>Bacteria</taxon>
        <taxon>Bacillati</taxon>
        <taxon>Bacillota</taxon>
        <taxon>Bacilli</taxon>
        <taxon>Bacillales</taxon>
        <taxon>Paenibacillaceae</taxon>
        <taxon>Paenibacillus</taxon>
    </lineage>
</organism>
<evidence type="ECO:0000313" key="2">
    <source>
        <dbReference type="Proteomes" id="UP000447876"/>
    </source>
</evidence>
<name>A0A7X2Z5B8_9BACL</name>
<evidence type="ECO:0000313" key="1">
    <source>
        <dbReference type="EMBL" id="MUG47853.1"/>
    </source>
</evidence>
<accession>A0A7X2Z5B8</accession>
<reference evidence="1 2" key="1">
    <citation type="submission" date="2019-11" db="EMBL/GenBank/DDBJ databases">
        <title>Draft genome sequences of five Paenibacillus species of dairy origin.</title>
        <authorList>
            <person name="Olajide A.M."/>
            <person name="Chen S."/>
            <person name="Lapointe G."/>
        </authorList>
    </citation>
    <scope>NUCLEOTIDE SEQUENCE [LARGE SCALE GENOMIC DNA]</scope>
    <source>
        <strain evidence="1 2">12CR55</strain>
    </source>
</reference>
<dbReference type="SFLD" id="SFLDS00003">
    <property type="entry name" value="Haloacid_Dehalogenase"/>
    <property type="match status" value="1"/>
</dbReference>
<dbReference type="InterPro" id="IPR023214">
    <property type="entry name" value="HAD_sf"/>
</dbReference>
<keyword evidence="1" id="KW-0378">Hydrolase</keyword>
<dbReference type="PRINTS" id="PR00413">
    <property type="entry name" value="HADHALOGNASE"/>
</dbReference>
<dbReference type="InterPro" id="IPR006439">
    <property type="entry name" value="HAD-SF_hydro_IA"/>
</dbReference>
<dbReference type="EMBL" id="WNZW01000016">
    <property type="protein sequence ID" value="MUG47853.1"/>
    <property type="molecule type" value="Genomic_DNA"/>
</dbReference>
<dbReference type="GO" id="GO:0006281">
    <property type="term" value="P:DNA repair"/>
    <property type="evidence" value="ECO:0007669"/>
    <property type="project" value="TreeGrafter"/>
</dbReference>
<dbReference type="PANTHER" id="PTHR43434">
    <property type="entry name" value="PHOSPHOGLYCOLATE PHOSPHATASE"/>
    <property type="match status" value="1"/>
</dbReference>
<dbReference type="OrthoDB" id="9792518at2"/>
<dbReference type="InterPro" id="IPR041492">
    <property type="entry name" value="HAD_2"/>
</dbReference>
<protein>
    <submittedName>
        <fullName evidence="1">HAD-IA family hydrolase</fullName>
    </submittedName>
</protein>
<dbReference type="PANTHER" id="PTHR43434:SF1">
    <property type="entry name" value="PHOSPHOGLYCOLATE PHOSPHATASE"/>
    <property type="match status" value="1"/>
</dbReference>
<dbReference type="GO" id="GO:0005829">
    <property type="term" value="C:cytosol"/>
    <property type="evidence" value="ECO:0007669"/>
    <property type="project" value="TreeGrafter"/>
</dbReference>
<dbReference type="AlphaFoldDB" id="A0A7X2Z5B8"/>
<gene>
    <name evidence="1" type="ORF">GNP95_23185</name>
</gene>
<dbReference type="InterPro" id="IPR036412">
    <property type="entry name" value="HAD-like_sf"/>
</dbReference>
<proteinExistence type="predicted"/>
<dbReference type="GO" id="GO:0008967">
    <property type="term" value="F:phosphoglycolate phosphatase activity"/>
    <property type="evidence" value="ECO:0007669"/>
    <property type="project" value="TreeGrafter"/>
</dbReference>
<dbReference type="SFLD" id="SFLDG01129">
    <property type="entry name" value="C1.5:_HAD__Beta-PGM__Phosphata"/>
    <property type="match status" value="1"/>
</dbReference>
<dbReference type="Pfam" id="PF13419">
    <property type="entry name" value="HAD_2"/>
    <property type="match status" value="1"/>
</dbReference>
<dbReference type="NCBIfam" id="TIGR01509">
    <property type="entry name" value="HAD-SF-IA-v3"/>
    <property type="match status" value="1"/>
</dbReference>